<comment type="caution">
    <text evidence="7">The sequence shown here is derived from an EMBL/GenBank/DDBJ whole genome shotgun (WGS) entry which is preliminary data.</text>
</comment>
<dbReference type="Pfam" id="PF00698">
    <property type="entry name" value="Acyl_transf_1"/>
    <property type="match status" value="1"/>
</dbReference>
<gene>
    <name evidence="7" type="primary">fabD</name>
    <name evidence="7" type="ORF">CH333_06625</name>
</gene>
<keyword evidence="1 4" id="KW-0808">Transferase</keyword>
<feature type="active site" evidence="5">
    <location>
        <position position="97"/>
    </location>
</feature>
<dbReference type="FunFam" id="3.30.70.250:FF:000001">
    <property type="entry name" value="Malonyl CoA-acyl carrier protein transacylase"/>
    <property type="match status" value="1"/>
</dbReference>
<dbReference type="InterPro" id="IPR024925">
    <property type="entry name" value="Malonyl_CoA-ACP_transAc"/>
</dbReference>
<feature type="active site" evidence="5">
    <location>
        <position position="203"/>
    </location>
</feature>
<dbReference type="AlphaFoldDB" id="A0A235BSA6"/>
<feature type="domain" description="Malonyl-CoA:ACP transacylase (MAT)" evidence="6">
    <location>
        <begin position="13"/>
        <end position="303"/>
    </location>
</feature>
<dbReference type="InterPro" id="IPR016035">
    <property type="entry name" value="Acyl_Trfase/lysoPLipase"/>
</dbReference>
<dbReference type="PANTHER" id="PTHR42681">
    <property type="entry name" value="MALONYL-COA-ACYL CARRIER PROTEIN TRANSACYLASE, MITOCHONDRIAL"/>
    <property type="match status" value="1"/>
</dbReference>
<evidence type="ECO:0000259" key="6">
    <source>
        <dbReference type="SMART" id="SM00827"/>
    </source>
</evidence>
<dbReference type="InterPro" id="IPR016036">
    <property type="entry name" value="Malonyl_transacylase_ACP-bd"/>
</dbReference>
<sequence length="306" mass="33228">MAKNQGGFMIGFVFPGQGSQYVGMGKDLYDGNDKARGLFERAEKALGVCITDILFNGPQDELRESKNAQVAILLHSIVCFELLKEKGVSPACVSGHSLGEYSALYAGGVLSFEDVLHIVRFRGELMSEAGKKNPGGMCAVIGLVPDRIEEIVGKIDGVIIANYNSPSQTVISGRLDAIDKAYARALELGAKRVIRLQVSGAFHSPLMESAFEKFGRVLSKIEFRKPEIPVAPNVTGKLTEDVSEIKDALAKQILSPVRWVDCVMAMREYGVSEFIEVGPGKVLRGLIKKILPDAEITNVERLGDID</sequence>
<comment type="catalytic activity">
    <reaction evidence="3 4">
        <text>holo-[ACP] + malonyl-CoA = malonyl-[ACP] + CoA</text>
        <dbReference type="Rhea" id="RHEA:41792"/>
        <dbReference type="Rhea" id="RHEA-COMP:9623"/>
        <dbReference type="Rhea" id="RHEA-COMP:9685"/>
        <dbReference type="ChEBI" id="CHEBI:57287"/>
        <dbReference type="ChEBI" id="CHEBI:57384"/>
        <dbReference type="ChEBI" id="CHEBI:64479"/>
        <dbReference type="ChEBI" id="CHEBI:78449"/>
        <dbReference type="EC" id="2.3.1.39"/>
    </reaction>
</comment>
<dbReference type="SUPFAM" id="SSF55048">
    <property type="entry name" value="Probable ACP-binding domain of malonyl-CoA ACP transacylase"/>
    <property type="match status" value="1"/>
</dbReference>
<dbReference type="Gene3D" id="3.30.70.250">
    <property type="entry name" value="Malonyl-CoA ACP transacylase, ACP-binding"/>
    <property type="match status" value="1"/>
</dbReference>
<comment type="similarity">
    <text evidence="4">Belongs to the fabD family.</text>
</comment>
<dbReference type="Gene3D" id="3.40.366.10">
    <property type="entry name" value="Malonyl-Coenzyme A Acyl Carrier Protein, domain 2"/>
    <property type="match status" value="1"/>
</dbReference>
<evidence type="ECO:0000256" key="2">
    <source>
        <dbReference type="ARBA" id="ARBA00023315"/>
    </source>
</evidence>
<dbReference type="InterPro" id="IPR004410">
    <property type="entry name" value="Malonyl_CoA-ACP_transAc_FabD"/>
</dbReference>
<keyword evidence="2 4" id="KW-0012">Acyltransferase</keyword>
<evidence type="ECO:0000256" key="5">
    <source>
        <dbReference type="PIRSR" id="PIRSR000446-1"/>
    </source>
</evidence>
<dbReference type="GO" id="GO:0004314">
    <property type="term" value="F:[acyl-carrier-protein] S-malonyltransferase activity"/>
    <property type="evidence" value="ECO:0007669"/>
    <property type="project" value="UniProtKB-EC"/>
</dbReference>
<evidence type="ECO:0000313" key="7">
    <source>
        <dbReference type="EMBL" id="OYD15076.1"/>
    </source>
</evidence>
<dbReference type="SUPFAM" id="SSF52151">
    <property type="entry name" value="FabD/lysophospholipase-like"/>
    <property type="match status" value="1"/>
</dbReference>
<dbReference type="EC" id="2.3.1.39" evidence="4"/>
<evidence type="ECO:0000313" key="8">
    <source>
        <dbReference type="Proteomes" id="UP000215215"/>
    </source>
</evidence>
<dbReference type="InterPro" id="IPR014043">
    <property type="entry name" value="Acyl_transferase_dom"/>
</dbReference>
<protein>
    <recommendedName>
        <fullName evidence="4">Malonyl CoA-acyl carrier protein transacylase</fullName>
        <ecNumber evidence="4">2.3.1.39</ecNumber>
    </recommendedName>
</protein>
<evidence type="ECO:0000256" key="3">
    <source>
        <dbReference type="ARBA" id="ARBA00048462"/>
    </source>
</evidence>
<proteinExistence type="inferred from homology"/>
<dbReference type="SMART" id="SM00827">
    <property type="entry name" value="PKS_AT"/>
    <property type="match status" value="1"/>
</dbReference>
<dbReference type="Proteomes" id="UP000215215">
    <property type="component" value="Unassembled WGS sequence"/>
</dbReference>
<dbReference type="NCBIfam" id="TIGR00128">
    <property type="entry name" value="fabD"/>
    <property type="match status" value="1"/>
</dbReference>
<dbReference type="EMBL" id="NOZQ01000144">
    <property type="protein sequence ID" value="OYD15076.1"/>
    <property type="molecule type" value="Genomic_DNA"/>
</dbReference>
<dbReference type="InterPro" id="IPR050858">
    <property type="entry name" value="Mal-CoA-ACP_Trans/PKS_FabD"/>
</dbReference>
<accession>A0A235BSA6</accession>
<name>A0A235BSA6_UNCW3</name>
<reference evidence="7 8" key="1">
    <citation type="submission" date="2017-07" db="EMBL/GenBank/DDBJ databases">
        <title>Recovery of genomes from metagenomes via a dereplication, aggregation, and scoring strategy.</title>
        <authorList>
            <person name="Sieber C.M."/>
            <person name="Probst A.J."/>
            <person name="Sharrar A."/>
            <person name="Thomas B.C."/>
            <person name="Hess M."/>
            <person name="Tringe S.G."/>
            <person name="Banfield J.F."/>
        </authorList>
    </citation>
    <scope>NUCLEOTIDE SEQUENCE [LARGE SCALE GENOMIC DNA]</scope>
    <source>
        <strain evidence="7">JGI_Cruoil_03_44_89</strain>
    </source>
</reference>
<dbReference type="PANTHER" id="PTHR42681:SF1">
    <property type="entry name" value="MALONYL-COA-ACYL CARRIER PROTEIN TRANSACYLASE, MITOCHONDRIAL"/>
    <property type="match status" value="1"/>
</dbReference>
<dbReference type="GO" id="GO:0006633">
    <property type="term" value="P:fatty acid biosynthetic process"/>
    <property type="evidence" value="ECO:0007669"/>
    <property type="project" value="TreeGrafter"/>
</dbReference>
<dbReference type="PIRSF" id="PIRSF000446">
    <property type="entry name" value="Mct"/>
    <property type="match status" value="1"/>
</dbReference>
<dbReference type="InterPro" id="IPR001227">
    <property type="entry name" value="Ac_transferase_dom_sf"/>
</dbReference>
<evidence type="ECO:0000256" key="4">
    <source>
        <dbReference type="PIRNR" id="PIRNR000446"/>
    </source>
</evidence>
<organism evidence="7 8">
    <name type="scientific">candidate division WOR-3 bacterium JGI_Cruoil_03_44_89</name>
    <dbReference type="NCBI Taxonomy" id="1973748"/>
    <lineage>
        <taxon>Bacteria</taxon>
        <taxon>Bacteria division WOR-3</taxon>
    </lineage>
</organism>
<evidence type="ECO:0000256" key="1">
    <source>
        <dbReference type="ARBA" id="ARBA00022679"/>
    </source>
</evidence>
<dbReference type="GO" id="GO:0005829">
    <property type="term" value="C:cytosol"/>
    <property type="evidence" value="ECO:0007669"/>
    <property type="project" value="TreeGrafter"/>
</dbReference>